<dbReference type="GO" id="GO:0003677">
    <property type="term" value="F:DNA binding"/>
    <property type="evidence" value="ECO:0007669"/>
    <property type="project" value="UniProtKB-KW"/>
</dbReference>
<evidence type="ECO:0000259" key="4">
    <source>
        <dbReference type="PROSITE" id="PS51032"/>
    </source>
</evidence>
<dbReference type="GO" id="GO:0003700">
    <property type="term" value="F:DNA-binding transcription factor activity"/>
    <property type="evidence" value="ECO:0007669"/>
    <property type="project" value="InterPro"/>
</dbReference>
<dbReference type="InterPro" id="IPR001471">
    <property type="entry name" value="AP2/ERF_dom"/>
</dbReference>
<name>C4ML07_9CAUD</name>
<dbReference type="Gene3D" id="3.90.75.20">
    <property type="match status" value="1"/>
</dbReference>
<evidence type="ECO:0000313" key="5">
    <source>
        <dbReference type="EMBL" id="ACE75747.1"/>
    </source>
</evidence>
<proteinExistence type="predicted"/>
<organism evidence="5 6">
    <name type="scientific">Xanthomonas phage phiL7</name>
    <dbReference type="NCBI Taxonomy" id="538979"/>
    <lineage>
        <taxon>Viruses</taxon>
        <taxon>Duplodnaviria</taxon>
        <taxon>Heunggongvirae</taxon>
        <taxon>Uroviricota</taxon>
        <taxon>Caudoviricetes</taxon>
        <taxon>Eisenstarkvirus</taxon>
        <taxon>Eisenstarkvirus L7</taxon>
    </lineage>
</organism>
<dbReference type="SUPFAM" id="SSF54060">
    <property type="entry name" value="His-Me finger endonucleases"/>
    <property type="match status" value="1"/>
</dbReference>
<protein>
    <submittedName>
        <fullName evidence="5">p07</fullName>
    </submittedName>
</protein>
<dbReference type="RefSeq" id="YP_002922621.1">
    <property type="nucleotide sequence ID" value="NC_012742.1"/>
</dbReference>
<dbReference type="GeneID" id="7943831"/>
<dbReference type="SUPFAM" id="SSF54171">
    <property type="entry name" value="DNA-binding domain"/>
    <property type="match status" value="1"/>
</dbReference>
<dbReference type="OrthoDB" id="21336at10239"/>
<dbReference type="InterPro" id="IPR044925">
    <property type="entry name" value="His-Me_finger_sf"/>
</dbReference>
<evidence type="ECO:0000256" key="2">
    <source>
        <dbReference type="ARBA" id="ARBA00023125"/>
    </source>
</evidence>
<dbReference type="Gene3D" id="3.30.730.10">
    <property type="entry name" value="AP2/ERF domain"/>
    <property type="match status" value="1"/>
</dbReference>
<evidence type="ECO:0000256" key="1">
    <source>
        <dbReference type="ARBA" id="ARBA00023015"/>
    </source>
</evidence>
<accession>C4ML07</accession>
<dbReference type="Pfam" id="PF00847">
    <property type="entry name" value="AP2"/>
    <property type="match status" value="1"/>
</dbReference>
<dbReference type="Proteomes" id="UP000001480">
    <property type="component" value="Segment"/>
</dbReference>
<dbReference type="InterPro" id="IPR003615">
    <property type="entry name" value="HNH_nuc"/>
</dbReference>
<reference evidence="5 6" key="1">
    <citation type="journal article" date="2009" name="Appl. Environ. Microbiol.">
        <title>Genomic characterization of the intron-containing T7-like phage phiL7 of Xanthomonas campestris.</title>
        <authorList>
            <person name="Lee C.N."/>
            <person name="Lin J.W."/>
            <person name="Weng S.F."/>
            <person name="Tseng Y.H."/>
        </authorList>
    </citation>
    <scope>NUCLEOTIDE SEQUENCE</scope>
</reference>
<feature type="domain" description="AP2/ERF" evidence="4">
    <location>
        <begin position="110"/>
        <end position="168"/>
    </location>
</feature>
<keyword evidence="1" id="KW-0805">Transcription regulation</keyword>
<evidence type="ECO:0000313" key="6">
    <source>
        <dbReference type="Proteomes" id="UP000001480"/>
    </source>
</evidence>
<keyword evidence="2" id="KW-0238">DNA-binding</keyword>
<evidence type="ECO:0000256" key="3">
    <source>
        <dbReference type="ARBA" id="ARBA00023163"/>
    </source>
</evidence>
<keyword evidence="3" id="KW-0804">Transcription</keyword>
<dbReference type="InterPro" id="IPR036955">
    <property type="entry name" value="AP2/ERF_dom_sf"/>
</dbReference>
<sequence length="173" mass="19929">MSLREALMNQLSYDKETGEFRWKQTTCSKLDVGQIAGCHDGHHGYVLIRALGTLHRAHRLAWLFVHGRWPGAHLDHINGNRQDNRLCNLRECTSGENHQNTGHYKNNKSGYMGVSWNKRLGKWHSKLSVGKTQHHLGYYPTPELAHQAYLEAKQKLHTFQPIPRESTPTKETK</sequence>
<dbReference type="InterPro" id="IPR016177">
    <property type="entry name" value="DNA-bd_dom_sf"/>
</dbReference>
<dbReference type="Pfam" id="PF13392">
    <property type="entry name" value="HNH_3"/>
    <property type="match status" value="1"/>
</dbReference>
<dbReference type="KEGG" id="vg:7943831"/>
<dbReference type="EMBL" id="EU717894">
    <property type="protein sequence ID" value="ACE75747.1"/>
    <property type="molecule type" value="Genomic_DNA"/>
</dbReference>
<dbReference type="PROSITE" id="PS51032">
    <property type="entry name" value="AP2_ERF"/>
    <property type="match status" value="1"/>
</dbReference>
<keyword evidence="6" id="KW-1185">Reference proteome</keyword>